<dbReference type="Pfam" id="PF07728">
    <property type="entry name" value="AAA_5"/>
    <property type="match status" value="1"/>
</dbReference>
<gene>
    <name evidence="2" type="ORF">GX356_09845</name>
</gene>
<sequence>MQDLTSPDHPERDLIRRWHLAHVKRTEAVPPLNEGWRSRNITPRAAEGLELLEQFRLTRDLGKFQSASDLWSRSFPSGYSGFAGQMIINQISKRTADPELSAEILIDALTAPTDLDEARRKINDLAEHLTTVNVPETRAPFVASYYWGLADPDRWPVAWPKSSDYLIYCTGRTDFPDQAARYAELHQFAAEIDGDILRFEEVAAWWSNERPVIVDDVLCDRARLRAEWQLGQEDNELYRENAQVLVAVAAHIGGSLENEVSAAVGRTLNSRKPPLKWTATRYRGDLWVDWRVPGTYGLAVRVWLNGEGLSIGLRPYPHAEAGATQEMVDVIDDHSLEGYDVIAGGRSTLGTDRGYVGGGAGEIIYARWFNRSEINSLDLRAEILKTAAEVAPLMTVLGGAPEPDDTSGIIPEDHEVVPVDADSDLLDDLAEELLVDREFLDEIIELLEDKGQVIFYGPPGTGKTYFARKLAEALVADPRGRPIVQFHPSTTYEDFFEGYRPATNAEGQLSYHLKPGPLAQLAERAHRAPEERHIMIIDEINRANLPKVLGELLFLLEYRGTPVRTLYRPDEPFALPENLWFIGTMNTADRSIALIDAALRRRFHFVPFFPNLGHMSKMLDRWLEREEEKPWVGELVRQVNEELELELGGPHLQLGASHFMKPGIDKPSLRRIWKYNIEPFIEDQFFGDPERIEKFRFQAVWERFEDVAGDITGIDGSDSPPVD</sequence>
<name>A0A7X8MX89_9CORY</name>
<dbReference type="PANTHER" id="PTHR37291">
    <property type="entry name" value="5-METHYLCYTOSINE-SPECIFIC RESTRICTION ENZYME B"/>
    <property type="match status" value="1"/>
</dbReference>
<protein>
    <submittedName>
        <fullName evidence="2">AAA domain-containing protein</fullName>
    </submittedName>
</protein>
<dbReference type="AlphaFoldDB" id="A0A7X8MX89"/>
<evidence type="ECO:0000259" key="1">
    <source>
        <dbReference type="SMART" id="SM00382"/>
    </source>
</evidence>
<dbReference type="SMART" id="SM00382">
    <property type="entry name" value="AAA"/>
    <property type="match status" value="1"/>
</dbReference>
<dbReference type="PANTHER" id="PTHR37291:SF1">
    <property type="entry name" value="TYPE IV METHYL-DIRECTED RESTRICTION ENZYME ECOKMCRB SUBUNIT"/>
    <property type="match status" value="1"/>
</dbReference>
<organism evidence="2 3">
    <name type="scientific">Corynebacterium pollutisoli</name>
    <dbReference type="NCBI Taxonomy" id="1610489"/>
    <lineage>
        <taxon>Bacteria</taxon>
        <taxon>Bacillati</taxon>
        <taxon>Actinomycetota</taxon>
        <taxon>Actinomycetes</taxon>
        <taxon>Mycobacteriales</taxon>
        <taxon>Corynebacteriaceae</taxon>
        <taxon>Corynebacterium</taxon>
    </lineage>
</organism>
<dbReference type="InterPro" id="IPR011704">
    <property type="entry name" value="ATPase_dyneun-rel_AAA"/>
</dbReference>
<dbReference type="GO" id="GO:0016887">
    <property type="term" value="F:ATP hydrolysis activity"/>
    <property type="evidence" value="ECO:0007669"/>
    <property type="project" value="InterPro"/>
</dbReference>
<reference evidence="2 3" key="1">
    <citation type="journal article" date="2020" name="Biotechnol. Biofuels">
        <title>New insights from the biogas microbiome by comprehensive genome-resolved metagenomics of nearly 1600 species originating from multiple anaerobic digesters.</title>
        <authorList>
            <person name="Campanaro S."/>
            <person name="Treu L."/>
            <person name="Rodriguez-R L.M."/>
            <person name="Kovalovszki A."/>
            <person name="Ziels R.M."/>
            <person name="Maus I."/>
            <person name="Zhu X."/>
            <person name="Kougias P.G."/>
            <person name="Basile A."/>
            <person name="Luo G."/>
            <person name="Schluter A."/>
            <person name="Konstantinidis K.T."/>
            <person name="Angelidaki I."/>
        </authorList>
    </citation>
    <scope>NUCLEOTIDE SEQUENCE [LARGE SCALE GENOMIC DNA]</scope>
    <source>
        <strain evidence="2">AS23ysBPME_344</strain>
    </source>
</reference>
<dbReference type="InterPro" id="IPR003593">
    <property type="entry name" value="AAA+_ATPase"/>
</dbReference>
<comment type="caution">
    <text evidence="2">The sequence shown here is derived from an EMBL/GenBank/DDBJ whole genome shotgun (WGS) entry which is preliminary data.</text>
</comment>
<dbReference type="CDD" id="cd00009">
    <property type="entry name" value="AAA"/>
    <property type="match status" value="1"/>
</dbReference>
<dbReference type="EMBL" id="JAAYSN010000271">
    <property type="protein sequence ID" value="NLP39999.1"/>
    <property type="molecule type" value="Genomic_DNA"/>
</dbReference>
<feature type="domain" description="AAA+ ATPase" evidence="1">
    <location>
        <begin position="449"/>
        <end position="613"/>
    </location>
</feature>
<dbReference type="InterPro" id="IPR027417">
    <property type="entry name" value="P-loop_NTPase"/>
</dbReference>
<proteinExistence type="predicted"/>
<dbReference type="InterPro" id="IPR052934">
    <property type="entry name" value="Methyl-DNA_Rec/Restrict_Enz"/>
</dbReference>
<dbReference type="Gene3D" id="3.40.50.300">
    <property type="entry name" value="P-loop containing nucleotide triphosphate hydrolases"/>
    <property type="match status" value="1"/>
</dbReference>
<dbReference type="SUPFAM" id="SSF52540">
    <property type="entry name" value="P-loop containing nucleoside triphosphate hydrolases"/>
    <property type="match status" value="1"/>
</dbReference>
<accession>A0A7X8MX89</accession>
<dbReference type="Proteomes" id="UP000568696">
    <property type="component" value="Unassembled WGS sequence"/>
</dbReference>
<evidence type="ECO:0000313" key="2">
    <source>
        <dbReference type="EMBL" id="NLP39999.1"/>
    </source>
</evidence>
<dbReference type="GO" id="GO:0005524">
    <property type="term" value="F:ATP binding"/>
    <property type="evidence" value="ECO:0007669"/>
    <property type="project" value="InterPro"/>
</dbReference>
<evidence type="ECO:0000313" key="3">
    <source>
        <dbReference type="Proteomes" id="UP000568696"/>
    </source>
</evidence>